<feature type="compositionally biased region" description="Basic residues" evidence="12">
    <location>
        <begin position="505"/>
        <end position="515"/>
    </location>
</feature>
<evidence type="ECO:0000256" key="3">
    <source>
        <dbReference type="ARBA" id="ARBA00022490"/>
    </source>
</evidence>
<name>A0A9Q0EX27_9TELE</name>
<dbReference type="InterPro" id="IPR037197">
    <property type="entry name" value="WWE_dom_sf"/>
</dbReference>
<comment type="caution">
    <text evidence="15">The sequence shown here is derived from an EMBL/GenBank/DDBJ whole genome shotgun (WGS) entry which is preliminary data.</text>
</comment>
<feature type="domain" description="WWE" evidence="14">
    <location>
        <begin position="425"/>
        <end position="512"/>
    </location>
</feature>
<dbReference type="InterPro" id="IPR000571">
    <property type="entry name" value="Znf_CCCH"/>
</dbReference>
<accession>A0A9Q0EX27</accession>
<evidence type="ECO:0000256" key="11">
    <source>
        <dbReference type="PROSITE-ProRule" id="PRU00723"/>
    </source>
</evidence>
<dbReference type="GO" id="GO:0005634">
    <property type="term" value="C:nucleus"/>
    <property type="evidence" value="ECO:0007669"/>
    <property type="project" value="UniProtKB-SubCell"/>
</dbReference>
<reference evidence="15" key="1">
    <citation type="submission" date="2022-07" db="EMBL/GenBank/DDBJ databases">
        <title>Chromosome-level genome of Muraenolepis orangiensis.</title>
        <authorList>
            <person name="Kim J."/>
        </authorList>
    </citation>
    <scope>NUCLEOTIDE SEQUENCE</scope>
    <source>
        <strain evidence="15">KU_S4_2022</strain>
        <tissue evidence="15">Muscle</tissue>
    </source>
</reference>
<feature type="domain" description="C3H1-type" evidence="13">
    <location>
        <begin position="89"/>
        <end position="115"/>
    </location>
</feature>
<dbReference type="GO" id="GO:1990404">
    <property type="term" value="F:NAD+-protein mono-ADP-ribosyltransferase activity"/>
    <property type="evidence" value="ECO:0007669"/>
    <property type="project" value="TreeGrafter"/>
</dbReference>
<comment type="similarity">
    <text evidence="10">Belongs to the ARTD/PARP family.</text>
</comment>
<organism evidence="15 16">
    <name type="scientific">Muraenolepis orangiensis</name>
    <name type="common">Patagonian moray cod</name>
    <dbReference type="NCBI Taxonomy" id="630683"/>
    <lineage>
        <taxon>Eukaryota</taxon>
        <taxon>Metazoa</taxon>
        <taxon>Chordata</taxon>
        <taxon>Craniata</taxon>
        <taxon>Vertebrata</taxon>
        <taxon>Euteleostomi</taxon>
        <taxon>Actinopterygii</taxon>
        <taxon>Neopterygii</taxon>
        <taxon>Teleostei</taxon>
        <taxon>Neoteleostei</taxon>
        <taxon>Acanthomorphata</taxon>
        <taxon>Zeiogadaria</taxon>
        <taxon>Gadariae</taxon>
        <taxon>Gadiformes</taxon>
        <taxon>Muraenolepidoidei</taxon>
        <taxon>Muraenolepididae</taxon>
        <taxon>Muraenolepis</taxon>
    </lineage>
</organism>
<evidence type="ECO:0000313" key="16">
    <source>
        <dbReference type="Proteomes" id="UP001148018"/>
    </source>
</evidence>
<dbReference type="InterPro" id="IPR004170">
    <property type="entry name" value="WWE_dom"/>
</dbReference>
<proteinExistence type="inferred from homology"/>
<dbReference type="PROSITE" id="PS50918">
    <property type="entry name" value="WWE"/>
    <property type="match status" value="1"/>
</dbReference>
<feature type="domain" description="C3H1-type" evidence="13">
    <location>
        <begin position="174"/>
        <end position="196"/>
    </location>
</feature>
<dbReference type="GO" id="GO:0005737">
    <property type="term" value="C:cytoplasm"/>
    <property type="evidence" value="ECO:0007669"/>
    <property type="project" value="UniProtKB-SubCell"/>
</dbReference>
<keyword evidence="6" id="KW-0677">Repeat</keyword>
<feature type="zinc finger region" description="C3H1-type" evidence="11">
    <location>
        <begin position="89"/>
        <end position="115"/>
    </location>
</feature>
<dbReference type="InterPro" id="IPR051712">
    <property type="entry name" value="ARTD-AVP"/>
</dbReference>
<dbReference type="Pfam" id="PF24356">
    <property type="entry name" value="WHD_PARP12"/>
    <property type="match status" value="1"/>
</dbReference>
<sequence>MDITHSIIHHATRVLCDNTGSMVSSRLYEEIVQQFDYLTEGDFWYIVKNCPRFLAVGSDGLETVVAKTSLRLCKRYSKGTCSNCQELHICKYYVYGNCRFGNKRKKPCKFSHDIGSQHNQPLLTECTLQDLSRDALFLLLLQNDPALLPEVCVHYNKGPRGMCTFQESCTKLHLCLHFVQGACMFGSRCQRPHAIDRRDWRVLQERGIGGEDADGHIVQDLPVIYQNRHLLAASGGANAAQGERLGWPPCGEGVTPRGEGVTPRGEGVTPCGEGVTPRGEGVTPRGEGVTPRGEGVTPRGEWVTPRGEGVTPRGEGVTPCGEGVTPCVPKTEVIQTDERNGICLHFLRNSCQYKDQCLHVHFGLPYKWEMFDGYTWQDLWHMEEIELAFCDPCASKSPGYRPVDFVRMTLLDGSQPVRRLSTPSSVTKPQHYTLTTEWVWYYKENHHSWVEYGQRDNKEQTTSVTSLDLELAYQRNPFDEVKIIKSFREYSLSFRDMYQRNPKYHTKRHVRRRPRLSSAPNVVEMQAAR</sequence>
<dbReference type="InterPro" id="IPR056226">
    <property type="entry name" value="WH_PARP12"/>
</dbReference>
<dbReference type="InterPro" id="IPR057602">
    <property type="entry name" value="Zfn-CCCH_PARP12"/>
</dbReference>
<feature type="region of interest" description="Disordered" evidence="12">
    <location>
        <begin position="254"/>
        <end position="318"/>
    </location>
</feature>
<feature type="zinc finger region" description="C3H1-type" evidence="11">
    <location>
        <begin position="174"/>
        <end position="196"/>
    </location>
</feature>
<evidence type="ECO:0000259" key="13">
    <source>
        <dbReference type="PROSITE" id="PS50103"/>
    </source>
</evidence>
<dbReference type="OrthoDB" id="6133115at2759"/>
<dbReference type="Proteomes" id="UP001148018">
    <property type="component" value="Unassembled WGS sequence"/>
</dbReference>
<feature type="region of interest" description="Disordered" evidence="12">
    <location>
        <begin position="505"/>
        <end position="529"/>
    </location>
</feature>
<keyword evidence="3" id="KW-0963">Cytoplasm</keyword>
<evidence type="ECO:0000256" key="10">
    <source>
        <dbReference type="ARBA" id="ARBA00024347"/>
    </source>
</evidence>
<evidence type="ECO:0000256" key="1">
    <source>
        <dbReference type="ARBA" id="ARBA00004123"/>
    </source>
</evidence>
<dbReference type="GO" id="GO:0003950">
    <property type="term" value="F:NAD+ poly-ADP-ribosyltransferase activity"/>
    <property type="evidence" value="ECO:0007669"/>
    <property type="project" value="TreeGrafter"/>
</dbReference>
<evidence type="ECO:0000256" key="12">
    <source>
        <dbReference type="SAM" id="MobiDB-lite"/>
    </source>
</evidence>
<evidence type="ECO:0000256" key="8">
    <source>
        <dbReference type="ARBA" id="ARBA00022833"/>
    </source>
</evidence>
<evidence type="ECO:0000256" key="4">
    <source>
        <dbReference type="ARBA" id="ARBA00022553"/>
    </source>
</evidence>
<comment type="subcellular location">
    <subcellularLocation>
        <location evidence="2">Cytoplasm</location>
    </subcellularLocation>
    <subcellularLocation>
        <location evidence="1">Nucleus</location>
    </subcellularLocation>
</comment>
<dbReference type="Pfam" id="PF02825">
    <property type="entry name" value="WWE"/>
    <property type="match status" value="1"/>
</dbReference>
<dbReference type="PANTHER" id="PTHR45740:SF13">
    <property type="entry name" value="POLY (ADP-RIBOSE) POLYMERASE FAMILY, MEMBER 12B"/>
    <property type="match status" value="1"/>
</dbReference>
<protein>
    <submittedName>
        <fullName evidence="15">Uncharacterized protein</fullName>
    </submittedName>
</protein>
<evidence type="ECO:0000256" key="7">
    <source>
        <dbReference type="ARBA" id="ARBA00022771"/>
    </source>
</evidence>
<evidence type="ECO:0000256" key="6">
    <source>
        <dbReference type="ARBA" id="ARBA00022737"/>
    </source>
</evidence>
<dbReference type="PROSITE" id="PS50103">
    <property type="entry name" value="ZF_C3H1"/>
    <property type="match status" value="3"/>
</dbReference>
<feature type="domain" description="C3H1-type" evidence="13">
    <location>
        <begin position="337"/>
        <end position="364"/>
    </location>
</feature>
<dbReference type="Pfam" id="PF23466">
    <property type="entry name" value="WWE_4"/>
    <property type="match status" value="1"/>
</dbReference>
<dbReference type="GO" id="GO:0008270">
    <property type="term" value="F:zinc ion binding"/>
    <property type="evidence" value="ECO:0007669"/>
    <property type="project" value="UniProtKB-KW"/>
</dbReference>
<evidence type="ECO:0000256" key="9">
    <source>
        <dbReference type="ARBA" id="ARBA00023242"/>
    </source>
</evidence>
<keyword evidence="5 11" id="KW-0479">Metal-binding</keyword>
<evidence type="ECO:0000259" key="14">
    <source>
        <dbReference type="PROSITE" id="PS50918"/>
    </source>
</evidence>
<dbReference type="Pfam" id="PF25261">
    <property type="entry name" value="zf-CCCH_PARP12"/>
    <property type="match status" value="1"/>
</dbReference>
<gene>
    <name evidence="15" type="ORF">NHX12_020429</name>
</gene>
<dbReference type="SUPFAM" id="SSF117839">
    <property type="entry name" value="WWE domain"/>
    <property type="match status" value="1"/>
</dbReference>
<keyword evidence="8 11" id="KW-0862">Zinc</keyword>
<dbReference type="Gene3D" id="3.30.720.50">
    <property type="match status" value="1"/>
</dbReference>
<keyword evidence="7 11" id="KW-0863">Zinc-finger</keyword>
<dbReference type="AlphaFoldDB" id="A0A9Q0EX27"/>
<evidence type="ECO:0000313" key="15">
    <source>
        <dbReference type="EMBL" id="KAJ3612152.1"/>
    </source>
</evidence>
<dbReference type="SMART" id="SM00356">
    <property type="entry name" value="ZnF_C3H1"/>
    <property type="match status" value="3"/>
</dbReference>
<dbReference type="PANTHER" id="PTHR45740">
    <property type="entry name" value="POLY [ADP-RIBOSE] POLYMERASE"/>
    <property type="match status" value="1"/>
</dbReference>
<dbReference type="EMBL" id="JANIIK010000036">
    <property type="protein sequence ID" value="KAJ3612152.1"/>
    <property type="molecule type" value="Genomic_DNA"/>
</dbReference>
<evidence type="ECO:0000256" key="2">
    <source>
        <dbReference type="ARBA" id="ARBA00004496"/>
    </source>
</evidence>
<keyword evidence="16" id="KW-1185">Reference proteome</keyword>
<keyword evidence="4" id="KW-0597">Phosphoprotein</keyword>
<keyword evidence="9" id="KW-0539">Nucleus</keyword>
<evidence type="ECO:0000256" key="5">
    <source>
        <dbReference type="ARBA" id="ARBA00022723"/>
    </source>
</evidence>
<feature type="zinc finger region" description="C3H1-type" evidence="11">
    <location>
        <begin position="337"/>
        <end position="364"/>
    </location>
</feature>